<organism evidence="2 3">
    <name type="scientific">Neogobius melanostomus</name>
    <name type="common">round goby</name>
    <dbReference type="NCBI Taxonomy" id="47308"/>
    <lineage>
        <taxon>Eukaryota</taxon>
        <taxon>Metazoa</taxon>
        <taxon>Chordata</taxon>
        <taxon>Craniata</taxon>
        <taxon>Vertebrata</taxon>
        <taxon>Euteleostomi</taxon>
        <taxon>Actinopterygii</taxon>
        <taxon>Neopterygii</taxon>
        <taxon>Teleostei</taxon>
        <taxon>Neoteleostei</taxon>
        <taxon>Acanthomorphata</taxon>
        <taxon>Gobiaria</taxon>
        <taxon>Gobiiformes</taxon>
        <taxon>Gobioidei</taxon>
        <taxon>Gobiidae</taxon>
        <taxon>Benthophilinae</taxon>
        <taxon>Neogobiini</taxon>
        <taxon>Neogobius</taxon>
    </lineage>
</organism>
<sequence>MRVDFDKGVLAISGLQGEVFKLKNWILEKMFALEREKRRLDLANPLQDFLRNVDVKQLSEDLFTSQGICAYISVETKGLFLVGTDMCKLKVDAVVNAANKDLKHIGGLALALLNAAGPELQRDCDGFIKQNGKLPPGQTFVTKSYRLPCKHVIHAVGPRYTEYEAKRANDLLKLAVKDSLTQAEKLRCSSVALPAISSGIFGFPVELCVETIAQAVREFCDDPVNQQPALREVLLVDNNAKTVKALTEAVKTKFQTWGRR</sequence>
<dbReference type="PANTHER" id="PTHR11106">
    <property type="entry name" value="GANGLIOSIDE INDUCED DIFFERENTIATION ASSOCIATED PROTEIN 2-RELATED"/>
    <property type="match status" value="1"/>
</dbReference>
<evidence type="ECO:0000313" key="3">
    <source>
        <dbReference type="Proteomes" id="UP000694523"/>
    </source>
</evidence>
<proteinExistence type="predicted"/>
<dbReference type="Proteomes" id="UP000694523">
    <property type="component" value="Unplaced"/>
</dbReference>
<name>A0A8C6TCL1_9GOBI</name>
<dbReference type="AlphaFoldDB" id="A0A8C6TCL1"/>
<protein>
    <recommendedName>
        <fullName evidence="1">Macro domain-containing protein</fullName>
    </recommendedName>
</protein>
<dbReference type="Ensembl" id="ENSNMLT00000020574.1">
    <property type="protein sequence ID" value="ENSNMLP00000018294.1"/>
    <property type="gene ID" value="ENSNMLG00000012042.1"/>
</dbReference>
<evidence type="ECO:0000313" key="2">
    <source>
        <dbReference type="Ensembl" id="ENSNMLP00000018294.1"/>
    </source>
</evidence>
<dbReference type="Pfam" id="PF01661">
    <property type="entry name" value="Macro"/>
    <property type="match status" value="1"/>
</dbReference>
<dbReference type="InterPro" id="IPR057046">
    <property type="entry name" value="PARP14_KH_4"/>
</dbReference>
<dbReference type="SUPFAM" id="SSF52949">
    <property type="entry name" value="Macro domain-like"/>
    <property type="match status" value="1"/>
</dbReference>
<dbReference type="Gene3D" id="3.40.220.10">
    <property type="entry name" value="Leucine Aminopeptidase, subunit E, domain 1"/>
    <property type="match status" value="1"/>
</dbReference>
<dbReference type="Pfam" id="PF23251">
    <property type="entry name" value="KH_PARP14_4"/>
    <property type="match status" value="1"/>
</dbReference>
<evidence type="ECO:0000259" key="1">
    <source>
        <dbReference type="PROSITE" id="PS51154"/>
    </source>
</evidence>
<dbReference type="InterPro" id="IPR043472">
    <property type="entry name" value="Macro_dom-like"/>
</dbReference>
<dbReference type="CDD" id="cd02907">
    <property type="entry name" value="Macro_Af1521_BAL-like"/>
    <property type="match status" value="1"/>
</dbReference>
<feature type="domain" description="Macro" evidence="1">
    <location>
        <begin position="66"/>
        <end position="254"/>
    </location>
</feature>
<dbReference type="SMART" id="SM00506">
    <property type="entry name" value="A1pp"/>
    <property type="match status" value="1"/>
</dbReference>
<dbReference type="PANTHER" id="PTHR11106:SF111">
    <property type="entry name" value="MACRO DOMAIN-CONTAINING PROTEIN"/>
    <property type="match status" value="1"/>
</dbReference>
<accession>A0A8C6TCL1</accession>
<reference evidence="2" key="1">
    <citation type="submission" date="2025-08" db="UniProtKB">
        <authorList>
            <consortium name="Ensembl"/>
        </authorList>
    </citation>
    <scope>IDENTIFICATION</scope>
</reference>
<reference evidence="2" key="2">
    <citation type="submission" date="2025-09" db="UniProtKB">
        <authorList>
            <consortium name="Ensembl"/>
        </authorList>
    </citation>
    <scope>IDENTIFICATION</scope>
</reference>
<keyword evidence="3" id="KW-1185">Reference proteome</keyword>
<dbReference type="PROSITE" id="PS51154">
    <property type="entry name" value="MACRO"/>
    <property type="match status" value="1"/>
</dbReference>
<dbReference type="InterPro" id="IPR002589">
    <property type="entry name" value="Macro_dom"/>
</dbReference>